<protein>
    <submittedName>
        <fullName evidence="2">Uncharacterized protein</fullName>
    </submittedName>
</protein>
<dbReference type="Proteomes" id="UP000219565">
    <property type="component" value="Unassembled WGS sequence"/>
</dbReference>
<accession>A0A285LTB0</accession>
<sequence>MRVVIGIAMIALVGTLAYKKGLQPLAWLLAAGPIGFIVLFFLPSAKEEGLDRAARASRVRLGNTVGWVMSGLVVLGSIVLFAVR</sequence>
<keyword evidence="3" id="KW-1185">Reference proteome</keyword>
<evidence type="ECO:0000256" key="1">
    <source>
        <dbReference type="SAM" id="Phobius"/>
    </source>
</evidence>
<keyword evidence="1" id="KW-1133">Transmembrane helix</keyword>
<reference evidence="2 3" key="1">
    <citation type="submission" date="2017-09" db="EMBL/GenBank/DDBJ databases">
        <authorList>
            <person name="Ehlers B."/>
            <person name="Leendertz F.H."/>
        </authorList>
    </citation>
    <scope>NUCLEOTIDE SEQUENCE [LARGE SCALE GENOMIC DNA]</scope>
    <source>
        <strain evidence="2 3">DSM 45537</strain>
    </source>
</reference>
<keyword evidence="1" id="KW-0812">Transmembrane</keyword>
<feature type="transmembrane region" description="Helical" evidence="1">
    <location>
        <begin position="65"/>
        <end position="83"/>
    </location>
</feature>
<dbReference type="EMBL" id="OBEG01000004">
    <property type="protein sequence ID" value="SNY87683.1"/>
    <property type="molecule type" value="Genomic_DNA"/>
</dbReference>
<gene>
    <name evidence="2" type="ORF">SAMN04244553_4633</name>
</gene>
<dbReference type="OrthoDB" id="4570143at2"/>
<feature type="transmembrane region" description="Helical" evidence="1">
    <location>
        <begin position="27"/>
        <end position="45"/>
    </location>
</feature>
<keyword evidence="1" id="KW-0472">Membrane</keyword>
<evidence type="ECO:0000313" key="2">
    <source>
        <dbReference type="EMBL" id="SNY87683.1"/>
    </source>
</evidence>
<name>A0A285LTB0_9NOCA</name>
<evidence type="ECO:0000313" key="3">
    <source>
        <dbReference type="Proteomes" id="UP000219565"/>
    </source>
</evidence>
<dbReference type="AlphaFoldDB" id="A0A285LTB0"/>
<proteinExistence type="predicted"/>
<organism evidence="2 3">
    <name type="scientific">Nocardia amikacinitolerans</name>
    <dbReference type="NCBI Taxonomy" id="756689"/>
    <lineage>
        <taxon>Bacteria</taxon>
        <taxon>Bacillati</taxon>
        <taxon>Actinomycetota</taxon>
        <taxon>Actinomycetes</taxon>
        <taxon>Mycobacteriales</taxon>
        <taxon>Nocardiaceae</taxon>
        <taxon>Nocardia</taxon>
    </lineage>
</organism>
<dbReference type="RefSeq" id="WP_097246579.1">
    <property type="nucleotide sequence ID" value="NZ_JAMTCV010000003.1"/>
</dbReference>